<keyword evidence="1" id="KW-0472">Membrane</keyword>
<protein>
    <submittedName>
        <fullName evidence="2">Uncharacterized protein</fullName>
    </submittedName>
</protein>
<organism evidence="2 3">
    <name type="scientific">Cochliobolus sativus</name>
    <name type="common">Common root rot and spot blotch fungus</name>
    <name type="synonym">Bipolaris sorokiniana</name>
    <dbReference type="NCBI Taxonomy" id="45130"/>
    <lineage>
        <taxon>Eukaryota</taxon>
        <taxon>Fungi</taxon>
        <taxon>Dikarya</taxon>
        <taxon>Ascomycota</taxon>
        <taxon>Pezizomycotina</taxon>
        <taxon>Dothideomycetes</taxon>
        <taxon>Pleosporomycetidae</taxon>
        <taxon>Pleosporales</taxon>
        <taxon>Pleosporineae</taxon>
        <taxon>Pleosporaceae</taxon>
        <taxon>Bipolaris</taxon>
    </lineage>
</organism>
<comment type="caution">
    <text evidence="2">The sequence shown here is derived from an EMBL/GenBank/DDBJ whole genome shotgun (WGS) entry which is preliminary data.</text>
</comment>
<keyword evidence="1" id="KW-1133">Transmembrane helix</keyword>
<evidence type="ECO:0000256" key="1">
    <source>
        <dbReference type="SAM" id="Phobius"/>
    </source>
</evidence>
<keyword evidence="1" id="KW-0812">Transmembrane</keyword>
<accession>A0A8H6DTN4</accession>
<sequence length="72" mass="7647">MGEVGVSQSEAWEGRLFFSLSLSLSLSLHVWTLNVMILGIGRRAQRGTISAEWSNGGTASGRVSVRGRAVVG</sequence>
<feature type="transmembrane region" description="Helical" evidence="1">
    <location>
        <begin position="16"/>
        <end position="40"/>
    </location>
</feature>
<dbReference type="AlphaFoldDB" id="A0A8H6DTN4"/>
<evidence type="ECO:0000313" key="3">
    <source>
        <dbReference type="Proteomes" id="UP000624244"/>
    </source>
</evidence>
<gene>
    <name evidence="2" type="ORF">GGP41_008425</name>
</gene>
<name>A0A8H6DTN4_COCSA</name>
<reference evidence="2" key="1">
    <citation type="submission" date="2019-11" db="EMBL/GenBank/DDBJ databases">
        <title>Bipolaris sorokiniana Genome sequencing.</title>
        <authorList>
            <person name="Wang H."/>
        </authorList>
    </citation>
    <scope>NUCLEOTIDE SEQUENCE</scope>
</reference>
<evidence type="ECO:0000313" key="2">
    <source>
        <dbReference type="EMBL" id="KAF5845970.1"/>
    </source>
</evidence>
<dbReference type="EMBL" id="WNKQ01000017">
    <property type="protein sequence ID" value="KAF5845970.1"/>
    <property type="molecule type" value="Genomic_DNA"/>
</dbReference>
<proteinExistence type="predicted"/>
<dbReference type="Proteomes" id="UP000624244">
    <property type="component" value="Unassembled WGS sequence"/>
</dbReference>